<reference evidence="1 2" key="1">
    <citation type="submission" date="2020-08" db="EMBL/GenBank/DDBJ databases">
        <title>Genomic Encyclopedia of Type Strains, Phase IV (KMG-IV): sequencing the most valuable type-strain genomes for metagenomic binning, comparative biology and taxonomic classification.</title>
        <authorList>
            <person name="Goeker M."/>
        </authorList>
    </citation>
    <scope>NUCLEOTIDE SEQUENCE [LARGE SCALE GENOMIC DNA]</scope>
    <source>
        <strain evidence="1 2">DSM 21319</strain>
    </source>
</reference>
<keyword evidence="2" id="KW-1185">Reference proteome</keyword>
<dbReference type="AlphaFoldDB" id="A0A7W7YR28"/>
<dbReference type="RefSeq" id="WP_184139898.1">
    <property type="nucleotide sequence ID" value="NZ_JACHIK010000001.1"/>
</dbReference>
<comment type="caution">
    <text evidence="1">The sequence shown here is derived from an EMBL/GenBank/DDBJ whole genome shotgun (WGS) entry which is preliminary data.</text>
</comment>
<name>A0A7W7YR28_9HYPH</name>
<protein>
    <submittedName>
        <fullName evidence="1">Uncharacterized protein</fullName>
    </submittedName>
</protein>
<dbReference type="Proteomes" id="UP000535406">
    <property type="component" value="Unassembled WGS sequence"/>
</dbReference>
<organism evidence="1 2">
    <name type="scientific">Shinella fusca</name>
    <dbReference type="NCBI Taxonomy" id="544480"/>
    <lineage>
        <taxon>Bacteria</taxon>
        <taxon>Pseudomonadati</taxon>
        <taxon>Pseudomonadota</taxon>
        <taxon>Alphaproteobacteria</taxon>
        <taxon>Hyphomicrobiales</taxon>
        <taxon>Rhizobiaceae</taxon>
        <taxon>Shinella</taxon>
    </lineage>
</organism>
<gene>
    <name evidence="1" type="ORF">HNQ66_000171</name>
</gene>
<sequence>MTGLLDALKIGAGAILGAALFAGPAYLYGVRAGKTAAATAALEKTVEILRERKLTDEMVSGMSDDDLCRALGGVLNDGRCE</sequence>
<accession>A0A7W7YR28</accession>
<evidence type="ECO:0000313" key="2">
    <source>
        <dbReference type="Proteomes" id="UP000535406"/>
    </source>
</evidence>
<proteinExistence type="predicted"/>
<evidence type="ECO:0000313" key="1">
    <source>
        <dbReference type="EMBL" id="MBB5040793.1"/>
    </source>
</evidence>
<dbReference type="EMBL" id="JACHIK010000001">
    <property type="protein sequence ID" value="MBB5040793.1"/>
    <property type="molecule type" value="Genomic_DNA"/>
</dbReference>